<organism evidence="1 2">
    <name type="scientific">Tagetes erecta</name>
    <name type="common">African marigold</name>
    <dbReference type="NCBI Taxonomy" id="13708"/>
    <lineage>
        <taxon>Eukaryota</taxon>
        <taxon>Viridiplantae</taxon>
        <taxon>Streptophyta</taxon>
        <taxon>Embryophyta</taxon>
        <taxon>Tracheophyta</taxon>
        <taxon>Spermatophyta</taxon>
        <taxon>Magnoliopsida</taxon>
        <taxon>eudicotyledons</taxon>
        <taxon>Gunneridae</taxon>
        <taxon>Pentapetalae</taxon>
        <taxon>asterids</taxon>
        <taxon>campanulids</taxon>
        <taxon>Asterales</taxon>
        <taxon>Asteraceae</taxon>
        <taxon>Asteroideae</taxon>
        <taxon>Heliantheae alliance</taxon>
        <taxon>Tageteae</taxon>
        <taxon>Tagetes</taxon>
    </lineage>
</organism>
<gene>
    <name evidence="1" type="ORF">QVD17_38469</name>
</gene>
<protein>
    <submittedName>
        <fullName evidence="1">Uncharacterized protein</fullName>
    </submittedName>
</protein>
<comment type="caution">
    <text evidence="1">The sequence shown here is derived from an EMBL/GenBank/DDBJ whole genome shotgun (WGS) entry which is preliminary data.</text>
</comment>
<dbReference type="Proteomes" id="UP001229421">
    <property type="component" value="Unassembled WGS sequence"/>
</dbReference>
<accession>A0AAD8NG92</accession>
<name>A0AAD8NG92_TARER</name>
<keyword evidence="2" id="KW-1185">Reference proteome</keyword>
<dbReference type="EMBL" id="JAUHHV010000011">
    <property type="protein sequence ID" value="KAK1406861.1"/>
    <property type="molecule type" value="Genomic_DNA"/>
</dbReference>
<evidence type="ECO:0000313" key="2">
    <source>
        <dbReference type="Proteomes" id="UP001229421"/>
    </source>
</evidence>
<evidence type="ECO:0000313" key="1">
    <source>
        <dbReference type="EMBL" id="KAK1406861.1"/>
    </source>
</evidence>
<proteinExistence type="predicted"/>
<reference evidence="1" key="1">
    <citation type="journal article" date="2023" name="bioRxiv">
        <title>Improved chromosome-level genome assembly for marigold (Tagetes erecta).</title>
        <authorList>
            <person name="Jiang F."/>
            <person name="Yuan L."/>
            <person name="Wang S."/>
            <person name="Wang H."/>
            <person name="Xu D."/>
            <person name="Wang A."/>
            <person name="Fan W."/>
        </authorList>
    </citation>
    <scope>NUCLEOTIDE SEQUENCE</scope>
    <source>
        <strain evidence="1">WSJ</strain>
        <tissue evidence="1">Leaf</tissue>
    </source>
</reference>
<dbReference type="AlphaFoldDB" id="A0AAD8NG92"/>
<sequence length="94" mass="11134">MSVLSPVNSDLFYEPFEESFEQRWIIYENEDNLDKCLASFLLYLPRQVFSHRQLYVAVSRVKNIEELKILICNRDNEIGNSTTNVVYKKVLQDL</sequence>